<dbReference type="EMBL" id="FOYT01000001">
    <property type="protein sequence ID" value="SFR33658.1"/>
    <property type="molecule type" value="Genomic_DNA"/>
</dbReference>
<dbReference type="Proteomes" id="UP000198531">
    <property type="component" value="Unassembled WGS sequence"/>
</dbReference>
<feature type="transmembrane region" description="Helical" evidence="1">
    <location>
        <begin position="103"/>
        <end position="121"/>
    </location>
</feature>
<dbReference type="OrthoDB" id="308469at2157"/>
<evidence type="ECO:0000313" key="3">
    <source>
        <dbReference type="Proteomes" id="UP000198531"/>
    </source>
</evidence>
<evidence type="ECO:0000313" key="2">
    <source>
        <dbReference type="EMBL" id="SFR33658.1"/>
    </source>
</evidence>
<protein>
    <submittedName>
        <fullName evidence="2">Uncharacterized protein</fullName>
    </submittedName>
</protein>
<keyword evidence="1" id="KW-0472">Membrane</keyword>
<name>A0A1I6FUR7_9EURY</name>
<keyword evidence="1" id="KW-0812">Transmembrane</keyword>
<feature type="transmembrane region" description="Helical" evidence="1">
    <location>
        <begin position="23"/>
        <end position="46"/>
    </location>
</feature>
<sequence length="220" mass="21379">MFVAEAAHSLVLFWLGSDPPETLSSAAGGLLVGSLVFVASLIPPVASAATGLFSEGTVLWAFATGYGVGATLLGVAAGTLFVVLSVVAVVATLVERGVVPPAAGGFALGSGLLFLAALLAAVADAAPVVTVATVGAALLVWDVGENAVDVGATLGTDAETRRGEAVHAAGSVAVVAGAVALASLSLYVLGPLSVPAGRARLALLLALVAFLALAVATVRD</sequence>
<feature type="transmembrane region" description="Helical" evidence="1">
    <location>
        <begin position="168"/>
        <end position="189"/>
    </location>
</feature>
<dbReference type="Pfam" id="PF24363">
    <property type="entry name" value="DUF7519"/>
    <property type="match status" value="1"/>
</dbReference>
<reference evidence="3" key="1">
    <citation type="submission" date="2016-10" db="EMBL/GenBank/DDBJ databases">
        <authorList>
            <person name="Varghese N."/>
            <person name="Submissions S."/>
        </authorList>
    </citation>
    <scope>NUCLEOTIDE SEQUENCE [LARGE SCALE GENOMIC DNA]</scope>
    <source>
        <strain evidence="3">CGMCC 1.7736</strain>
    </source>
</reference>
<evidence type="ECO:0000256" key="1">
    <source>
        <dbReference type="SAM" id="Phobius"/>
    </source>
</evidence>
<feature type="transmembrane region" description="Helical" evidence="1">
    <location>
        <begin position="201"/>
        <end position="218"/>
    </location>
</feature>
<dbReference type="AlphaFoldDB" id="A0A1I6FUR7"/>
<organism evidence="2 3">
    <name type="scientific">Halogeometricum rufum</name>
    <dbReference type="NCBI Taxonomy" id="553469"/>
    <lineage>
        <taxon>Archaea</taxon>
        <taxon>Methanobacteriati</taxon>
        <taxon>Methanobacteriota</taxon>
        <taxon>Stenosarchaea group</taxon>
        <taxon>Halobacteria</taxon>
        <taxon>Halobacteriales</taxon>
        <taxon>Haloferacaceae</taxon>
        <taxon>Halogeometricum</taxon>
    </lineage>
</organism>
<gene>
    <name evidence="2" type="ORF">SAMN04487947_0039</name>
</gene>
<keyword evidence="1" id="KW-1133">Transmembrane helix</keyword>
<dbReference type="RefSeq" id="WP_089803738.1">
    <property type="nucleotide sequence ID" value="NZ_FOYT01000001.1"/>
</dbReference>
<dbReference type="InterPro" id="IPR055941">
    <property type="entry name" value="DUF7519"/>
</dbReference>
<proteinExistence type="predicted"/>
<feature type="transmembrane region" description="Helical" evidence="1">
    <location>
        <begin position="58"/>
        <end position="91"/>
    </location>
</feature>
<accession>A0A1I6FUR7</accession>
<keyword evidence="3" id="KW-1185">Reference proteome</keyword>